<name>X1JEI8_9ZZZZ</name>
<accession>X1JEI8</accession>
<evidence type="ECO:0000313" key="1">
    <source>
        <dbReference type="EMBL" id="GAH93111.1"/>
    </source>
</evidence>
<organism evidence="1">
    <name type="scientific">marine sediment metagenome</name>
    <dbReference type="NCBI Taxonomy" id="412755"/>
    <lineage>
        <taxon>unclassified sequences</taxon>
        <taxon>metagenomes</taxon>
        <taxon>ecological metagenomes</taxon>
    </lineage>
</organism>
<sequence>MDIQKEFQKDKYRHAEFLEMLSIKEEKFLKLFLKRKKQRANS</sequence>
<feature type="non-terminal residue" evidence="1">
    <location>
        <position position="42"/>
    </location>
</feature>
<dbReference type="AlphaFoldDB" id="X1JEI8"/>
<comment type="caution">
    <text evidence="1">The sequence shown here is derived from an EMBL/GenBank/DDBJ whole genome shotgun (WGS) entry which is preliminary data.</text>
</comment>
<gene>
    <name evidence="1" type="ORF">S03H2_70369</name>
</gene>
<protein>
    <submittedName>
        <fullName evidence="1">Uncharacterized protein</fullName>
    </submittedName>
</protein>
<proteinExistence type="predicted"/>
<reference evidence="1" key="1">
    <citation type="journal article" date="2014" name="Front. Microbiol.">
        <title>High frequency of phylogenetically diverse reductive dehalogenase-homologous genes in deep subseafloor sedimentary metagenomes.</title>
        <authorList>
            <person name="Kawai M."/>
            <person name="Futagami T."/>
            <person name="Toyoda A."/>
            <person name="Takaki Y."/>
            <person name="Nishi S."/>
            <person name="Hori S."/>
            <person name="Arai W."/>
            <person name="Tsubouchi T."/>
            <person name="Morono Y."/>
            <person name="Uchiyama I."/>
            <person name="Ito T."/>
            <person name="Fujiyama A."/>
            <person name="Inagaki F."/>
            <person name="Takami H."/>
        </authorList>
    </citation>
    <scope>NUCLEOTIDE SEQUENCE</scope>
    <source>
        <strain evidence="1">Expedition CK06-06</strain>
    </source>
</reference>
<dbReference type="EMBL" id="BARU01046743">
    <property type="protein sequence ID" value="GAH93111.1"/>
    <property type="molecule type" value="Genomic_DNA"/>
</dbReference>